<keyword evidence="1 5" id="KW-0489">Methyltransferase</keyword>
<proteinExistence type="predicted"/>
<dbReference type="OrthoDB" id="3539267at2759"/>
<evidence type="ECO:0000256" key="3">
    <source>
        <dbReference type="ARBA" id="ARBA00022691"/>
    </source>
</evidence>
<accession>A0A2J6SNY3</accession>
<dbReference type="GO" id="GO:0008171">
    <property type="term" value="F:O-methyltransferase activity"/>
    <property type="evidence" value="ECO:0007669"/>
    <property type="project" value="InterPro"/>
</dbReference>
<reference evidence="5 6" key="1">
    <citation type="submission" date="2016-04" db="EMBL/GenBank/DDBJ databases">
        <title>A degradative enzymes factory behind the ericoid mycorrhizal symbiosis.</title>
        <authorList>
            <consortium name="DOE Joint Genome Institute"/>
            <person name="Martino E."/>
            <person name="Morin E."/>
            <person name="Grelet G."/>
            <person name="Kuo A."/>
            <person name="Kohler A."/>
            <person name="Daghino S."/>
            <person name="Barry K."/>
            <person name="Choi C."/>
            <person name="Cichocki N."/>
            <person name="Clum A."/>
            <person name="Copeland A."/>
            <person name="Hainaut M."/>
            <person name="Haridas S."/>
            <person name="Labutti K."/>
            <person name="Lindquist E."/>
            <person name="Lipzen A."/>
            <person name="Khouja H.-R."/>
            <person name="Murat C."/>
            <person name="Ohm R."/>
            <person name="Olson A."/>
            <person name="Spatafora J."/>
            <person name="Veneault-Fourrey C."/>
            <person name="Henrissat B."/>
            <person name="Grigoriev I."/>
            <person name="Martin F."/>
            <person name="Perotto S."/>
        </authorList>
    </citation>
    <scope>NUCLEOTIDE SEQUENCE [LARGE SCALE GENOMIC DNA]</scope>
    <source>
        <strain evidence="5 6">E</strain>
    </source>
</reference>
<dbReference type="PANTHER" id="PTHR43712">
    <property type="entry name" value="PUTATIVE (AFU_ORTHOLOGUE AFUA_4G14580)-RELATED"/>
    <property type="match status" value="1"/>
</dbReference>
<dbReference type="RefSeq" id="XP_024729379.1">
    <property type="nucleotide sequence ID" value="XM_024888130.1"/>
</dbReference>
<dbReference type="Proteomes" id="UP000235371">
    <property type="component" value="Unassembled WGS sequence"/>
</dbReference>
<keyword evidence="6" id="KW-1185">Reference proteome</keyword>
<dbReference type="Pfam" id="PF00891">
    <property type="entry name" value="Methyltransf_2"/>
    <property type="match status" value="1"/>
</dbReference>
<feature type="domain" description="O-methyltransferase C-terminal" evidence="4">
    <location>
        <begin position="28"/>
        <end position="119"/>
    </location>
</feature>
<name>A0A2J6SNY3_9HELO</name>
<evidence type="ECO:0000256" key="2">
    <source>
        <dbReference type="ARBA" id="ARBA00022679"/>
    </source>
</evidence>
<dbReference type="PANTHER" id="PTHR43712:SF2">
    <property type="entry name" value="O-METHYLTRANSFERASE CICE"/>
    <property type="match status" value="1"/>
</dbReference>
<protein>
    <submittedName>
        <fullName evidence="5">S-adenosyl-L-methionine-dependent methyltransferase</fullName>
    </submittedName>
</protein>
<dbReference type="AlphaFoldDB" id="A0A2J6SNY3"/>
<dbReference type="PROSITE" id="PS51683">
    <property type="entry name" value="SAM_OMT_II"/>
    <property type="match status" value="1"/>
</dbReference>
<dbReference type="GeneID" id="36596206"/>
<dbReference type="Gene3D" id="3.40.50.150">
    <property type="entry name" value="Vaccinia Virus protein VP39"/>
    <property type="match status" value="1"/>
</dbReference>
<evidence type="ECO:0000259" key="4">
    <source>
        <dbReference type="Pfam" id="PF00891"/>
    </source>
</evidence>
<dbReference type="InParanoid" id="A0A2J6SNY3"/>
<evidence type="ECO:0000256" key="1">
    <source>
        <dbReference type="ARBA" id="ARBA00022603"/>
    </source>
</evidence>
<gene>
    <name evidence="5" type="ORF">K444DRAFT_706341</name>
</gene>
<sequence>MEANMPILGMFPFATLKDQVEKEPERPFIVDVGGGKGQAMLAIETECPKFFGGNVILEDLPIVIDSLKSEDLPGIEPTVHDIFTLQPVKNAHVYFLRRLLHDFYNPVCLEILKNIVPAMGSVFF</sequence>
<dbReference type="InterPro" id="IPR001077">
    <property type="entry name" value="COMT_C"/>
</dbReference>
<keyword evidence="3" id="KW-0949">S-adenosyl-L-methionine</keyword>
<dbReference type="SUPFAM" id="SSF53335">
    <property type="entry name" value="S-adenosyl-L-methionine-dependent methyltransferases"/>
    <property type="match status" value="1"/>
</dbReference>
<organism evidence="5 6">
    <name type="scientific">Hyaloscypha bicolor E</name>
    <dbReference type="NCBI Taxonomy" id="1095630"/>
    <lineage>
        <taxon>Eukaryota</taxon>
        <taxon>Fungi</taxon>
        <taxon>Dikarya</taxon>
        <taxon>Ascomycota</taxon>
        <taxon>Pezizomycotina</taxon>
        <taxon>Leotiomycetes</taxon>
        <taxon>Helotiales</taxon>
        <taxon>Hyaloscyphaceae</taxon>
        <taxon>Hyaloscypha</taxon>
        <taxon>Hyaloscypha bicolor</taxon>
    </lineage>
</organism>
<dbReference type="EMBL" id="KZ613904">
    <property type="protein sequence ID" value="PMD52475.1"/>
    <property type="molecule type" value="Genomic_DNA"/>
</dbReference>
<dbReference type="InterPro" id="IPR029063">
    <property type="entry name" value="SAM-dependent_MTases_sf"/>
</dbReference>
<dbReference type="InterPro" id="IPR016461">
    <property type="entry name" value="COMT-like"/>
</dbReference>
<evidence type="ECO:0000313" key="5">
    <source>
        <dbReference type="EMBL" id="PMD52475.1"/>
    </source>
</evidence>
<evidence type="ECO:0000313" key="6">
    <source>
        <dbReference type="Proteomes" id="UP000235371"/>
    </source>
</evidence>
<dbReference type="GO" id="GO:0032259">
    <property type="term" value="P:methylation"/>
    <property type="evidence" value="ECO:0007669"/>
    <property type="project" value="UniProtKB-KW"/>
</dbReference>
<keyword evidence="2 5" id="KW-0808">Transferase</keyword>